<dbReference type="InterPro" id="IPR019554">
    <property type="entry name" value="Soluble_ligand-bd"/>
</dbReference>
<evidence type="ECO:0000313" key="4">
    <source>
        <dbReference type="Proteomes" id="UP000187085"/>
    </source>
</evidence>
<name>A0A1R1LF01_9MICC</name>
<evidence type="ECO:0000313" key="3">
    <source>
        <dbReference type="EMBL" id="OMH26075.1"/>
    </source>
</evidence>
<dbReference type="Gene3D" id="3.10.560.10">
    <property type="entry name" value="Outer membrane lipoprotein wza domain like"/>
    <property type="match status" value="1"/>
</dbReference>
<dbReference type="Gene3D" id="1.10.150.320">
    <property type="entry name" value="Photosystem II 12 kDa extrinsic protein"/>
    <property type="match status" value="1"/>
</dbReference>
<feature type="region of interest" description="Disordered" evidence="1">
    <location>
        <begin position="146"/>
        <end position="172"/>
    </location>
</feature>
<gene>
    <name evidence="3" type="ORF">BKD30_05585</name>
</gene>
<dbReference type="GO" id="GO:0015627">
    <property type="term" value="C:type II protein secretion system complex"/>
    <property type="evidence" value="ECO:0007669"/>
    <property type="project" value="TreeGrafter"/>
</dbReference>
<dbReference type="SUPFAM" id="SSF47781">
    <property type="entry name" value="RuvA domain 2-like"/>
    <property type="match status" value="1"/>
</dbReference>
<feature type="domain" description="Soluble ligand binding" evidence="2">
    <location>
        <begin position="90"/>
        <end position="144"/>
    </location>
</feature>
<accession>A0A1R1LF01</accession>
<feature type="region of interest" description="Disordered" evidence="1">
    <location>
        <begin position="42"/>
        <end position="84"/>
    </location>
</feature>
<feature type="compositionally biased region" description="Low complexity" evidence="1">
    <location>
        <begin position="50"/>
        <end position="68"/>
    </location>
</feature>
<dbReference type="PANTHER" id="PTHR21180:SF32">
    <property type="entry name" value="ENDONUCLEASE_EXONUCLEASE_PHOSPHATASE FAMILY DOMAIN-CONTAINING PROTEIN 1"/>
    <property type="match status" value="1"/>
</dbReference>
<dbReference type="STRING" id="554083.BKD30_05585"/>
<dbReference type="EMBL" id="MRDE01000024">
    <property type="protein sequence ID" value="OMH26075.1"/>
    <property type="molecule type" value="Genomic_DNA"/>
</dbReference>
<dbReference type="AlphaFoldDB" id="A0A1R1LF01"/>
<reference evidence="3 4" key="1">
    <citation type="submission" date="2016-12" db="EMBL/GenBank/DDBJ databases">
        <title>Draft genome of Tersicoccus phoenicis 1P05MA.</title>
        <authorList>
            <person name="Nakajima Y."/>
            <person name="Yoshizawa S."/>
            <person name="Nakamura K."/>
            <person name="Ogura Y."/>
            <person name="Hayashi T."/>
            <person name="Kogure K."/>
        </authorList>
    </citation>
    <scope>NUCLEOTIDE SEQUENCE [LARGE SCALE GENOMIC DNA]</scope>
    <source>
        <strain evidence="3 4">1p05MA</strain>
    </source>
</reference>
<evidence type="ECO:0000256" key="1">
    <source>
        <dbReference type="SAM" id="MobiDB-lite"/>
    </source>
</evidence>
<proteinExistence type="predicted"/>
<feature type="compositionally biased region" description="Low complexity" evidence="1">
    <location>
        <begin position="151"/>
        <end position="172"/>
    </location>
</feature>
<dbReference type="PANTHER" id="PTHR21180">
    <property type="entry name" value="ENDONUCLEASE/EXONUCLEASE/PHOSPHATASE FAMILY DOMAIN-CONTAINING PROTEIN 1"/>
    <property type="match status" value="1"/>
</dbReference>
<dbReference type="InterPro" id="IPR051675">
    <property type="entry name" value="Endo/Exo/Phosphatase_dom_1"/>
</dbReference>
<organism evidence="3 4">
    <name type="scientific">Tersicoccus phoenicis</name>
    <dbReference type="NCBI Taxonomy" id="554083"/>
    <lineage>
        <taxon>Bacteria</taxon>
        <taxon>Bacillati</taxon>
        <taxon>Actinomycetota</taxon>
        <taxon>Actinomycetes</taxon>
        <taxon>Micrococcales</taxon>
        <taxon>Micrococcaceae</taxon>
        <taxon>Tersicoccus</taxon>
    </lineage>
</organism>
<protein>
    <recommendedName>
        <fullName evidence="2">Soluble ligand binding domain-containing protein</fullName>
    </recommendedName>
</protein>
<evidence type="ECO:0000259" key="2">
    <source>
        <dbReference type="Pfam" id="PF10531"/>
    </source>
</evidence>
<sequence length="237" mass="23066">MVWRIGTAAAVVLAVIAVVLLVRALIVPATTEVSVRAVATGAPLGPASMPPATADPPSARSAAAGAPSTNPAPSGTAPSDRVAGGDGRVVVHVAGAVRRPGVVRLAAGSRVADAVTAAGGALPGARLEAVNLAARAEDGTQIRVPAAGDESAPVPGPASASSPDPAAAAPGMGAPVNINTADAAGLDTLPRVGPVLAQRIVAWRTEQGPFGSVDDLDAVPGIGEKMMAELRPLVTIG</sequence>
<dbReference type="Proteomes" id="UP000187085">
    <property type="component" value="Unassembled WGS sequence"/>
</dbReference>
<dbReference type="InterPro" id="IPR010994">
    <property type="entry name" value="RuvA_2-like"/>
</dbReference>
<comment type="caution">
    <text evidence="3">The sequence shown here is derived from an EMBL/GenBank/DDBJ whole genome shotgun (WGS) entry which is preliminary data.</text>
</comment>
<dbReference type="Pfam" id="PF12836">
    <property type="entry name" value="HHH_3"/>
    <property type="match status" value="1"/>
</dbReference>
<dbReference type="GO" id="GO:0015628">
    <property type="term" value="P:protein secretion by the type II secretion system"/>
    <property type="evidence" value="ECO:0007669"/>
    <property type="project" value="TreeGrafter"/>
</dbReference>
<keyword evidence="4" id="KW-1185">Reference proteome</keyword>
<dbReference type="Pfam" id="PF10531">
    <property type="entry name" value="SLBB"/>
    <property type="match status" value="1"/>
</dbReference>